<dbReference type="Gene3D" id="1.20.5.1930">
    <property type="match status" value="1"/>
</dbReference>
<accession>A0A921SWQ8</accession>
<dbReference type="PANTHER" id="PTHR24421">
    <property type="entry name" value="NITRATE/NITRITE SENSOR PROTEIN NARX-RELATED"/>
    <property type="match status" value="1"/>
</dbReference>
<gene>
    <name evidence="7" type="ORF">K8V81_05335</name>
</gene>
<feature type="transmembrane region" description="Helical" evidence="4">
    <location>
        <begin position="36"/>
        <end position="56"/>
    </location>
</feature>
<dbReference type="EMBL" id="DYUE01000131">
    <property type="protein sequence ID" value="HJG91130.1"/>
    <property type="molecule type" value="Genomic_DNA"/>
</dbReference>
<dbReference type="GO" id="GO:0000155">
    <property type="term" value="F:phosphorelay sensor kinase activity"/>
    <property type="evidence" value="ECO:0007669"/>
    <property type="project" value="InterPro"/>
</dbReference>
<evidence type="ECO:0000256" key="1">
    <source>
        <dbReference type="ARBA" id="ARBA00022679"/>
    </source>
</evidence>
<reference evidence="7" key="1">
    <citation type="journal article" date="2021" name="PeerJ">
        <title>Extensive microbial diversity within the chicken gut microbiome revealed by metagenomics and culture.</title>
        <authorList>
            <person name="Gilroy R."/>
            <person name="Ravi A."/>
            <person name="Getino M."/>
            <person name="Pursley I."/>
            <person name="Horton D.L."/>
            <person name="Alikhan N.F."/>
            <person name="Baker D."/>
            <person name="Gharbi K."/>
            <person name="Hall N."/>
            <person name="Watson M."/>
            <person name="Adriaenssens E.M."/>
            <person name="Foster-Nyarko E."/>
            <person name="Jarju S."/>
            <person name="Secka A."/>
            <person name="Antonio M."/>
            <person name="Oren A."/>
            <person name="Chaudhuri R.R."/>
            <person name="La Ragione R."/>
            <person name="Hildebrand F."/>
            <person name="Pallen M.J."/>
        </authorList>
    </citation>
    <scope>NUCLEOTIDE SEQUENCE</scope>
    <source>
        <strain evidence="7">ChiGjej5B5-22894</strain>
    </source>
</reference>
<dbReference type="InterPro" id="IPR050482">
    <property type="entry name" value="Sensor_HK_TwoCompSys"/>
</dbReference>
<evidence type="ECO:0000256" key="2">
    <source>
        <dbReference type="ARBA" id="ARBA00022777"/>
    </source>
</evidence>
<keyword evidence="4" id="KW-0812">Transmembrane</keyword>
<dbReference type="SUPFAM" id="SSF55874">
    <property type="entry name" value="ATPase domain of HSP90 chaperone/DNA topoisomerase II/histidine kinase"/>
    <property type="match status" value="1"/>
</dbReference>
<evidence type="ECO:0000256" key="4">
    <source>
        <dbReference type="SAM" id="Phobius"/>
    </source>
</evidence>
<feature type="transmembrane region" description="Helical" evidence="4">
    <location>
        <begin position="63"/>
        <end position="80"/>
    </location>
</feature>
<feature type="domain" description="Signal transduction histidine kinase subgroup 3 dimerisation and phosphoacceptor" evidence="6">
    <location>
        <begin position="184"/>
        <end position="246"/>
    </location>
</feature>
<protein>
    <submittedName>
        <fullName evidence="7">Histidine kinase</fullName>
    </submittedName>
</protein>
<feature type="domain" description="Histidine kinase/HSP90-like ATPase" evidence="5">
    <location>
        <begin position="282"/>
        <end position="344"/>
    </location>
</feature>
<dbReference type="Pfam" id="PF02518">
    <property type="entry name" value="HATPase_c"/>
    <property type="match status" value="1"/>
</dbReference>
<dbReference type="InterPro" id="IPR003594">
    <property type="entry name" value="HATPase_dom"/>
</dbReference>
<dbReference type="InterPro" id="IPR011712">
    <property type="entry name" value="Sig_transdc_His_kin_sub3_dim/P"/>
</dbReference>
<keyword evidence="4" id="KW-1133">Transmembrane helix</keyword>
<name>A0A921SWQ8_9MICO</name>
<evidence type="ECO:0000313" key="8">
    <source>
        <dbReference type="Proteomes" id="UP000742460"/>
    </source>
</evidence>
<comment type="caution">
    <text evidence="7">The sequence shown here is derived from an EMBL/GenBank/DDBJ whole genome shotgun (WGS) entry which is preliminary data.</text>
</comment>
<evidence type="ECO:0000259" key="6">
    <source>
        <dbReference type="Pfam" id="PF07730"/>
    </source>
</evidence>
<keyword evidence="4" id="KW-0472">Membrane</keyword>
<keyword evidence="1" id="KW-0808">Transferase</keyword>
<evidence type="ECO:0000259" key="5">
    <source>
        <dbReference type="Pfam" id="PF02518"/>
    </source>
</evidence>
<keyword evidence="2 7" id="KW-0418">Kinase</keyword>
<feature type="transmembrane region" description="Helical" evidence="4">
    <location>
        <begin position="110"/>
        <end position="129"/>
    </location>
</feature>
<organism evidence="7 8">
    <name type="scientific">Brachybacterium massiliense</name>
    <dbReference type="NCBI Taxonomy" id="1755098"/>
    <lineage>
        <taxon>Bacteria</taxon>
        <taxon>Bacillati</taxon>
        <taxon>Actinomycetota</taxon>
        <taxon>Actinomycetes</taxon>
        <taxon>Micrococcales</taxon>
        <taxon>Dermabacteraceae</taxon>
        <taxon>Brachybacterium</taxon>
    </lineage>
</organism>
<feature type="transmembrane region" description="Helical" evidence="4">
    <location>
        <begin position="12"/>
        <end position="30"/>
    </location>
</feature>
<proteinExistence type="predicted"/>
<dbReference type="CDD" id="cd16917">
    <property type="entry name" value="HATPase_UhpB-NarQ-NarX-like"/>
    <property type="match status" value="1"/>
</dbReference>
<dbReference type="GO" id="GO:0046983">
    <property type="term" value="F:protein dimerization activity"/>
    <property type="evidence" value="ECO:0007669"/>
    <property type="project" value="InterPro"/>
</dbReference>
<sequence>MRSLGTEVWAGAVMLVVAVAVSLPALLGLADPAIPRALWALLLVAHLAGLLGVAVAQRTRRGGAALAGAVVSAWLLVLTAPGMGLLNILVVMTAAISVYTVSLRVTMAIIALNSGVILLTLQLSTAGLFEILMVGGFYLLIQLASAFSTATLLREKRMRTELAQAHVELKAAGALLAESNRTAERLRISRELHDLIGHQLTVLTLNLEAARHLDAEQGRPHIERADEVARALLRDVRATVGEMRSRPADLRTSLEEMVAGIPGLAVEVATDPELDLRDEHQIAFLRLAQEAVTNTIRHSRASRLTIEVSREDDQIMLVARDNGIGARSAELGNGLRGLRERFESLGGDLTVDGVGGFAVTGRVAVT</sequence>
<dbReference type="InterPro" id="IPR036890">
    <property type="entry name" value="HATPase_C_sf"/>
</dbReference>
<dbReference type="Pfam" id="PF07730">
    <property type="entry name" value="HisKA_3"/>
    <property type="match status" value="1"/>
</dbReference>
<dbReference type="Proteomes" id="UP000742460">
    <property type="component" value="Unassembled WGS sequence"/>
</dbReference>
<evidence type="ECO:0000256" key="3">
    <source>
        <dbReference type="ARBA" id="ARBA00023012"/>
    </source>
</evidence>
<evidence type="ECO:0000313" key="7">
    <source>
        <dbReference type="EMBL" id="HJG91130.1"/>
    </source>
</evidence>
<dbReference type="PANTHER" id="PTHR24421:SF59">
    <property type="entry name" value="OXYGEN SENSOR HISTIDINE KINASE NREB"/>
    <property type="match status" value="1"/>
</dbReference>
<dbReference type="AlphaFoldDB" id="A0A921SWQ8"/>
<dbReference type="GO" id="GO:0016020">
    <property type="term" value="C:membrane"/>
    <property type="evidence" value="ECO:0007669"/>
    <property type="project" value="InterPro"/>
</dbReference>
<feature type="transmembrane region" description="Helical" evidence="4">
    <location>
        <begin position="135"/>
        <end position="153"/>
    </location>
</feature>
<reference evidence="7" key="2">
    <citation type="submission" date="2021-09" db="EMBL/GenBank/DDBJ databases">
        <authorList>
            <person name="Gilroy R."/>
        </authorList>
    </citation>
    <scope>NUCLEOTIDE SEQUENCE</scope>
    <source>
        <strain evidence="7">ChiGjej5B5-22894</strain>
    </source>
</reference>
<keyword evidence="3" id="KW-0902">Two-component regulatory system</keyword>
<dbReference type="Gene3D" id="3.30.565.10">
    <property type="entry name" value="Histidine kinase-like ATPase, C-terminal domain"/>
    <property type="match status" value="1"/>
</dbReference>